<dbReference type="InterPro" id="IPR009049">
    <property type="entry name" value="Argininosuccinate_lyase"/>
</dbReference>
<keyword evidence="1 5" id="KW-0456">Lyase</keyword>
<comment type="similarity">
    <text evidence="1">Belongs to the lyase 1 family. Argininosuccinate lyase subfamily.</text>
</comment>
<dbReference type="PRINTS" id="PR00145">
    <property type="entry name" value="ARGSUCLYASE"/>
</dbReference>
<sequence length="484" mass="54983">MTVRSRLDKKMDEYALKLTTSMDFDENIFYYDILVDYAHVIMLEKRGIIDRDSARKIVLALKKIESEGFSSLSREYEDVHEAIEARVIELAGENGKKMHTARSRNDEVATCLRLFARDRLTEIMAEILEIRSVLLKKSKMHLNDVMPGFTHLQYAQPTKLSHHLLAYHDMISRDFERFLEVFRRTNLSPLGSAAFSGTSFPVDRFLTSRLLGFDGIVENSMDAVATRDFLVECIFACTSLMLSFSRICEEIILWSSEFGFVNLPDEFASSSSIMPQKKNPDTAEIIRAKAGKMIGNLTAALTIYKALPFAYNRDFQEMNRLLFETLDETLISARVMTGLFEKIEFRTDVLKAKSSKGFSLATDIANLLVMKGVPFRDAHRIVGELAKLEKDEIGAEELADVFEKFGLSLEIAPEELDMFARPENAVEMKRSEGGTSEDNITSMIAKRLEKLKKDEEILIQIKSSIENSLNDLVGEVESFENEES</sequence>
<dbReference type="InterPro" id="IPR022761">
    <property type="entry name" value="Fumarate_lyase_N"/>
</dbReference>
<dbReference type="EC" id="4.3.2.1" evidence="1 2"/>
<dbReference type="InterPro" id="IPR029419">
    <property type="entry name" value="Arg_succ_lyase_C"/>
</dbReference>
<dbReference type="Proteomes" id="UP001492541">
    <property type="component" value="Chromosome"/>
</dbReference>
<gene>
    <name evidence="1 5" type="primary">argH</name>
    <name evidence="5" type="ORF">LPQ35_06570</name>
</gene>
<dbReference type="NCBIfam" id="TIGR00838">
    <property type="entry name" value="argH"/>
    <property type="match status" value="1"/>
</dbReference>
<dbReference type="RefSeq" id="WP_193807856.1">
    <property type="nucleotide sequence ID" value="NZ_CP087714.1"/>
</dbReference>
<evidence type="ECO:0000313" key="5">
    <source>
        <dbReference type="EMBL" id="XAT62918.1"/>
    </source>
</evidence>
<keyword evidence="1" id="KW-0028">Amino-acid biosynthesis</keyword>
<name>A0ABZ3H030_GEOAI</name>
<protein>
    <recommendedName>
        <fullName evidence="1 2">Argininosuccinate lyase</fullName>
        <shortName evidence="1">ASAL</shortName>
        <ecNumber evidence="1 2">4.3.2.1</ecNumber>
    </recommendedName>
    <alternativeName>
        <fullName evidence="1">Arginosuccinase</fullName>
    </alternativeName>
</protein>
<dbReference type="InterPro" id="IPR024083">
    <property type="entry name" value="Fumarase/histidase_N"/>
</dbReference>
<keyword evidence="1" id="KW-0055">Arginine biosynthesis</keyword>
<dbReference type="InterPro" id="IPR008948">
    <property type="entry name" value="L-Aspartase-like"/>
</dbReference>
<dbReference type="GeneID" id="90449335"/>
<dbReference type="GO" id="GO:0004056">
    <property type="term" value="F:argininosuccinate lyase activity"/>
    <property type="evidence" value="ECO:0007669"/>
    <property type="project" value="UniProtKB-EC"/>
</dbReference>
<organism evidence="5 6">
    <name type="scientific">Geoglobus acetivorans</name>
    <dbReference type="NCBI Taxonomy" id="565033"/>
    <lineage>
        <taxon>Archaea</taxon>
        <taxon>Methanobacteriati</taxon>
        <taxon>Methanobacteriota</taxon>
        <taxon>Archaeoglobi</taxon>
        <taxon>Archaeoglobales</taxon>
        <taxon>Archaeoglobaceae</taxon>
        <taxon>Geoglobus</taxon>
    </lineage>
</organism>
<dbReference type="HAMAP" id="MF_00006">
    <property type="entry name" value="Arg_succ_lyase"/>
    <property type="match status" value="1"/>
</dbReference>
<dbReference type="SUPFAM" id="SSF48557">
    <property type="entry name" value="L-aspartase-like"/>
    <property type="match status" value="1"/>
</dbReference>
<evidence type="ECO:0000259" key="4">
    <source>
        <dbReference type="Pfam" id="PF14698"/>
    </source>
</evidence>
<dbReference type="PANTHER" id="PTHR43814">
    <property type="entry name" value="ARGININOSUCCINATE LYASE"/>
    <property type="match status" value="1"/>
</dbReference>
<feature type="domain" description="Fumarate lyase N-terminal" evidence="3">
    <location>
        <begin position="6"/>
        <end position="295"/>
    </location>
</feature>
<reference evidence="5 6" key="1">
    <citation type="submission" date="2021-11" db="EMBL/GenBank/DDBJ databases">
        <title>Whole genome of Geoglobus acetivorans.</title>
        <authorList>
            <person name="Liu D."/>
        </authorList>
    </citation>
    <scope>NUCLEOTIDE SEQUENCE [LARGE SCALE GENOMIC DNA]</scope>
    <source>
        <strain evidence="5 6">SBH6</strain>
    </source>
</reference>
<evidence type="ECO:0000313" key="6">
    <source>
        <dbReference type="Proteomes" id="UP001492541"/>
    </source>
</evidence>
<dbReference type="Pfam" id="PF14698">
    <property type="entry name" value="ASL_C2"/>
    <property type="match status" value="1"/>
</dbReference>
<dbReference type="Gene3D" id="1.10.275.10">
    <property type="entry name" value="Fumarase/aspartase (N-terminal domain)"/>
    <property type="match status" value="1"/>
</dbReference>
<keyword evidence="1" id="KW-0963">Cytoplasm</keyword>
<comment type="subcellular location">
    <subcellularLocation>
        <location evidence="1">Cytoplasm</location>
    </subcellularLocation>
</comment>
<dbReference type="PRINTS" id="PR00149">
    <property type="entry name" value="FUMRATELYASE"/>
</dbReference>
<dbReference type="InterPro" id="IPR000362">
    <property type="entry name" value="Fumarate_lyase_fam"/>
</dbReference>
<dbReference type="Pfam" id="PF00206">
    <property type="entry name" value="Lyase_1"/>
    <property type="match status" value="1"/>
</dbReference>
<dbReference type="EMBL" id="CP087714">
    <property type="protein sequence ID" value="XAT62918.1"/>
    <property type="molecule type" value="Genomic_DNA"/>
</dbReference>
<keyword evidence="6" id="KW-1185">Reference proteome</keyword>
<evidence type="ECO:0000256" key="1">
    <source>
        <dbReference type="HAMAP-Rule" id="MF_00006"/>
    </source>
</evidence>
<dbReference type="PANTHER" id="PTHR43814:SF1">
    <property type="entry name" value="ARGININOSUCCINATE LYASE"/>
    <property type="match status" value="1"/>
</dbReference>
<evidence type="ECO:0000256" key="2">
    <source>
        <dbReference type="NCBIfam" id="TIGR00838"/>
    </source>
</evidence>
<comment type="catalytic activity">
    <reaction evidence="1">
        <text>2-(N(omega)-L-arginino)succinate = fumarate + L-arginine</text>
        <dbReference type="Rhea" id="RHEA:24020"/>
        <dbReference type="ChEBI" id="CHEBI:29806"/>
        <dbReference type="ChEBI" id="CHEBI:32682"/>
        <dbReference type="ChEBI" id="CHEBI:57472"/>
        <dbReference type="EC" id="4.3.2.1"/>
    </reaction>
</comment>
<proteinExistence type="inferred from homology"/>
<accession>A0ABZ3H030</accession>
<feature type="domain" description="Argininosuccinate lyase C-terminal" evidence="4">
    <location>
        <begin position="358"/>
        <end position="399"/>
    </location>
</feature>
<evidence type="ECO:0000259" key="3">
    <source>
        <dbReference type="Pfam" id="PF00206"/>
    </source>
</evidence>
<dbReference type="Gene3D" id="1.20.200.10">
    <property type="entry name" value="Fumarase/aspartase (Central domain)"/>
    <property type="match status" value="1"/>
</dbReference>
<comment type="pathway">
    <text evidence="1">Amino-acid biosynthesis; L-arginine biosynthesis; L-arginine from L-ornithine and carbamoyl phosphate: step 3/3.</text>
</comment>
<dbReference type="Gene3D" id="1.10.40.30">
    <property type="entry name" value="Fumarase/aspartase (C-terminal domain)"/>
    <property type="match status" value="1"/>
</dbReference>
<dbReference type="CDD" id="cd01359">
    <property type="entry name" value="Argininosuccinate_lyase"/>
    <property type="match status" value="1"/>
</dbReference>